<dbReference type="Gene3D" id="3.40.50.2300">
    <property type="match status" value="1"/>
</dbReference>
<keyword evidence="4" id="KW-1185">Reference proteome</keyword>
<evidence type="ECO:0000313" key="4">
    <source>
        <dbReference type="Proteomes" id="UP001431776"/>
    </source>
</evidence>
<organism evidence="3 4">
    <name type="scientific">Anaerobaca lacustris</name>
    <dbReference type="NCBI Taxonomy" id="3044600"/>
    <lineage>
        <taxon>Bacteria</taxon>
        <taxon>Pseudomonadati</taxon>
        <taxon>Planctomycetota</taxon>
        <taxon>Phycisphaerae</taxon>
        <taxon>Sedimentisphaerales</taxon>
        <taxon>Anaerobacaceae</taxon>
        <taxon>Anaerobaca</taxon>
    </lineage>
</organism>
<proteinExistence type="predicted"/>
<reference evidence="3" key="1">
    <citation type="submission" date="2023-05" db="EMBL/GenBank/DDBJ databases">
        <title>Anaerotaeda fermentans gen. nov., sp. nov., a novel anaerobic planctomycete of the new family within the order Sedimentisphaerales isolated from Taman Peninsula, Russia.</title>
        <authorList>
            <person name="Khomyakova M.A."/>
            <person name="Merkel A.Y."/>
            <person name="Slobodkin A.I."/>
        </authorList>
    </citation>
    <scope>NUCLEOTIDE SEQUENCE</scope>
    <source>
        <strain evidence="3">M17dextr</strain>
    </source>
</reference>
<evidence type="ECO:0000259" key="2">
    <source>
        <dbReference type="PROSITE" id="PS50110"/>
    </source>
</evidence>
<evidence type="ECO:0000256" key="1">
    <source>
        <dbReference type="PROSITE-ProRule" id="PRU00169"/>
    </source>
</evidence>
<dbReference type="GO" id="GO:0000160">
    <property type="term" value="P:phosphorelay signal transduction system"/>
    <property type="evidence" value="ECO:0007669"/>
    <property type="project" value="InterPro"/>
</dbReference>
<gene>
    <name evidence="3" type="ORF">QJ522_16410</name>
</gene>
<feature type="modified residue" description="4-aspartylphosphate" evidence="1">
    <location>
        <position position="61"/>
    </location>
</feature>
<dbReference type="EMBL" id="JASCXX010000023">
    <property type="protein sequence ID" value="MDI6450642.1"/>
    <property type="molecule type" value="Genomic_DNA"/>
</dbReference>
<dbReference type="Pfam" id="PF00072">
    <property type="entry name" value="Response_reg"/>
    <property type="match status" value="1"/>
</dbReference>
<protein>
    <submittedName>
        <fullName evidence="3">Response regulator</fullName>
    </submittedName>
</protein>
<dbReference type="InterPro" id="IPR011006">
    <property type="entry name" value="CheY-like_superfamily"/>
</dbReference>
<accession>A0AAW6U230</accession>
<dbReference type="InterPro" id="IPR001789">
    <property type="entry name" value="Sig_transdc_resp-reg_receiver"/>
</dbReference>
<dbReference type="RefSeq" id="WP_349246053.1">
    <property type="nucleotide sequence ID" value="NZ_JASCXX010000023.1"/>
</dbReference>
<dbReference type="PROSITE" id="PS50110">
    <property type="entry name" value="RESPONSE_REGULATORY"/>
    <property type="match status" value="1"/>
</dbReference>
<dbReference type="SUPFAM" id="SSF52172">
    <property type="entry name" value="CheY-like"/>
    <property type="match status" value="1"/>
</dbReference>
<dbReference type="Proteomes" id="UP001431776">
    <property type="component" value="Unassembled WGS sequence"/>
</dbReference>
<keyword evidence="1" id="KW-0597">Phosphoprotein</keyword>
<comment type="caution">
    <text evidence="3">The sequence shown here is derived from an EMBL/GenBank/DDBJ whole genome shotgun (WGS) entry which is preliminary data.</text>
</comment>
<sequence length="137" mass="15424">MMAERSQLGDVNVLASAANWAWPEAVRSLFRPRGINLMVAEDTSDFVHILGRTRVHTTIVDMDSERANALATIKIIRMDHPLLPCILLTSRVDQDVLGKALQLDVFGVIGKPVNMEVLHQLLNRLFLKKYNSDIFSQ</sequence>
<feature type="domain" description="Response regulatory" evidence="2">
    <location>
        <begin position="12"/>
        <end position="126"/>
    </location>
</feature>
<evidence type="ECO:0000313" key="3">
    <source>
        <dbReference type="EMBL" id="MDI6450642.1"/>
    </source>
</evidence>
<dbReference type="AlphaFoldDB" id="A0AAW6U230"/>
<name>A0AAW6U230_9BACT</name>